<dbReference type="EMBL" id="HBIR01000320">
    <property type="protein sequence ID" value="CAE0520343.1"/>
    <property type="molecule type" value="Transcribed_RNA"/>
</dbReference>
<feature type="signal peptide" evidence="1">
    <location>
        <begin position="1"/>
        <end position="28"/>
    </location>
</feature>
<reference evidence="2" key="1">
    <citation type="submission" date="2021-01" db="EMBL/GenBank/DDBJ databases">
        <authorList>
            <person name="Corre E."/>
            <person name="Pelletier E."/>
            <person name="Niang G."/>
            <person name="Scheremetjew M."/>
            <person name="Finn R."/>
            <person name="Kale V."/>
            <person name="Holt S."/>
            <person name="Cochrane G."/>
            <person name="Meng A."/>
            <person name="Brown T."/>
            <person name="Cohen L."/>
        </authorList>
    </citation>
    <scope>NUCLEOTIDE SEQUENCE</scope>
    <source>
        <strain evidence="2">379</strain>
    </source>
</reference>
<protein>
    <submittedName>
        <fullName evidence="2">Uncharacterized protein</fullName>
    </submittedName>
</protein>
<accession>A0A7S3RCN1</accession>
<gene>
    <name evidence="2" type="ORF">EHUX00137_LOCUS243</name>
</gene>
<proteinExistence type="predicted"/>
<dbReference type="AlphaFoldDB" id="A0A7S3RCN1"/>
<name>A0A7S3RCN1_EMIHU</name>
<keyword evidence="1" id="KW-0732">Signal</keyword>
<sequence length="144" mass="14774">MPQMISLAPIGTLVAMPAVRLWFKLVLLSPAEVDEAIRASSSSPLPVAAACVVVGAGIGAQRGVAYQHRLRAVVLYLVLTCADLGCGARLSGNVAAFHPRFSLPCVFAPSAVGFALMARAVGLRAATAEDDEGVGYAPCPTDAP</sequence>
<evidence type="ECO:0000313" key="2">
    <source>
        <dbReference type="EMBL" id="CAE0520343.1"/>
    </source>
</evidence>
<evidence type="ECO:0000256" key="1">
    <source>
        <dbReference type="SAM" id="SignalP"/>
    </source>
</evidence>
<organism evidence="2">
    <name type="scientific">Emiliania huxleyi</name>
    <name type="common">Coccolithophore</name>
    <name type="synonym">Pontosphaera huxleyi</name>
    <dbReference type="NCBI Taxonomy" id="2903"/>
    <lineage>
        <taxon>Eukaryota</taxon>
        <taxon>Haptista</taxon>
        <taxon>Haptophyta</taxon>
        <taxon>Prymnesiophyceae</taxon>
        <taxon>Isochrysidales</taxon>
        <taxon>Noelaerhabdaceae</taxon>
        <taxon>Emiliania</taxon>
    </lineage>
</organism>
<feature type="chain" id="PRO_5031108770" evidence="1">
    <location>
        <begin position="29"/>
        <end position="144"/>
    </location>
</feature>